<dbReference type="Pfam" id="PF14108">
    <property type="entry name" value="ABA4-like"/>
    <property type="match status" value="1"/>
</dbReference>
<evidence type="ECO:0000256" key="1">
    <source>
        <dbReference type="SAM" id="Phobius"/>
    </source>
</evidence>
<protein>
    <recommendedName>
        <fullName evidence="4">DUF4281 domain-containing protein</fullName>
    </recommendedName>
</protein>
<organism evidence="2 3">
    <name type="scientific">Chlorella ohadii</name>
    <dbReference type="NCBI Taxonomy" id="2649997"/>
    <lineage>
        <taxon>Eukaryota</taxon>
        <taxon>Viridiplantae</taxon>
        <taxon>Chlorophyta</taxon>
        <taxon>core chlorophytes</taxon>
        <taxon>Trebouxiophyceae</taxon>
        <taxon>Chlorellales</taxon>
        <taxon>Chlorellaceae</taxon>
        <taxon>Chlorella clade</taxon>
        <taxon>Chlorella</taxon>
    </lineage>
</organism>
<dbReference type="InterPro" id="IPR025461">
    <property type="entry name" value="ABA4-like"/>
</dbReference>
<accession>A0AAD5H7A2</accession>
<sequence>MPIPGLPYSDEQLWDVLNGVLPAWLLLAVAPRWRLTVPIATLTAAFYSLLYVGAMAGSISDTGSQLSMADMFTYEGVARLLSNRSAVLPAWVHYVAFDLWVARWEVLDAQERGVPQLLMLAPLFCTMMAGPAGLLLYLALIRPWFSASAGRRGGAGKQD</sequence>
<feature type="transmembrane region" description="Helical" evidence="1">
    <location>
        <begin position="117"/>
        <end position="141"/>
    </location>
</feature>
<evidence type="ECO:0000313" key="3">
    <source>
        <dbReference type="Proteomes" id="UP001205105"/>
    </source>
</evidence>
<keyword evidence="1" id="KW-1133">Transmembrane helix</keyword>
<keyword evidence="3" id="KW-1185">Reference proteome</keyword>
<dbReference type="AlphaFoldDB" id="A0AAD5H7A2"/>
<keyword evidence="1" id="KW-0812">Transmembrane</keyword>
<dbReference type="EMBL" id="JADXDR010000047">
    <property type="protein sequence ID" value="KAI7842870.1"/>
    <property type="molecule type" value="Genomic_DNA"/>
</dbReference>
<keyword evidence="1" id="KW-0472">Membrane</keyword>
<evidence type="ECO:0008006" key="4">
    <source>
        <dbReference type="Google" id="ProtNLM"/>
    </source>
</evidence>
<evidence type="ECO:0000313" key="2">
    <source>
        <dbReference type="EMBL" id="KAI7842870.1"/>
    </source>
</evidence>
<gene>
    <name evidence="2" type="ORF">COHA_003488</name>
</gene>
<name>A0AAD5H7A2_9CHLO</name>
<dbReference type="Proteomes" id="UP001205105">
    <property type="component" value="Unassembled WGS sequence"/>
</dbReference>
<feature type="transmembrane region" description="Helical" evidence="1">
    <location>
        <begin position="37"/>
        <end position="59"/>
    </location>
</feature>
<reference evidence="2" key="1">
    <citation type="submission" date="2020-11" db="EMBL/GenBank/DDBJ databases">
        <title>Chlorella ohadii genome sequencing and assembly.</title>
        <authorList>
            <person name="Murik O."/>
            <person name="Treves H."/>
            <person name="Kedem I."/>
            <person name="Shotland Y."/>
            <person name="Kaplan A."/>
        </authorList>
    </citation>
    <scope>NUCLEOTIDE SEQUENCE</scope>
    <source>
        <strain evidence="2">1</strain>
    </source>
</reference>
<proteinExistence type="predicted"/>
<comment type="caution">
    <text evidence="2">The sequence shown here is derived from an EMBL/GenBank/DDBJ whole genome shotgun (WGS) entry which is preliminary data.</text>
</comment>